<organism evidence="2 3">
    <name type="scientific">Sulfobacillus benefaciens</name>
    <dbReference type="NCBI Taxonomy" id="453960"/>
    <lineage>
        <taxon>Bacteria</taxon>
        <taxon>Bacillati</taxon>
        <taxon>Bacillota</taxon>
        <taxon>Clostridia</taxon>
        <taxon>Eubacteriales</taxon>
        <taxon>Clostridiales Family XVII. Incertae Sedis</taxon>
        <taxon>Sulfobacillus</taxon>
    </lineage>
</organism>
<dbReference type="Proteomes" id="UP000242699">
    <property type="component" value="Unassembled WGS sequence"/>
</dbReference>
<sequence>MMVFASPFFAVNDSPKAHSRKFFVPSLAYHGEKVSQSSPANPIDWGRKTDRGTKTDPDQTVV</sequence>
<accession>A0A2T2X7L4</accession>
<dbReference type="AlphaFoldDB" id="A0A2T2X7L4"/>
<proteinExistence type="predicted"/>
<evidence type="ECO:0000256" key="1">
    <source>
        <dbReference type="SAM" id="MobiDB-lite"/>
    </source>
</evidence>
<feature type="compositionally biased region" description="Basic and acidic residues" evidence="1">
    <location>
        <begin position="45"/>
        <end position="62"/>
    </location>
</feature>
<evidence type="ECO:0000313" key="3">
    <source>
        <dbReference type="Proteomes" id="UP000242699"/>
    </source>
</evidence>
<gene>
    <name evidence="2" type="ORF">C7B43_06110</name>
</gene>
<comment type="caution">
    <text evidence="2">The sequence shown here is derived from an EMBL/GenBank/DDBJ whole genome shotgun (WGS) entry which is preliminary data.</text>
</comment>
<dbReference type="EMBL" id="PXYT01000010">
    <property type="protein sequence ID" value="PSR30457.1"/>
    <property type="molecule type" value="Genomic_DNA"/>
</dbReference>
<name>A0A2T2X7L4_9FIRM</name>
<feature type="region of interest" description="Disordered" evidence="1">
    <location>
        <begin position="32"/>
        <end position="62"/>
    </location>
</feature>
<reference evidence="2 3" key="1">
    <citation type="journal article" date="2014" name="BMC Genomics">
        <title>Comparison of environmental and isolate Sulfobacillus genomes reveals diverse carbon, sulfur, nitrogen, and hydrogen metabolisms.</title>
        <authorList>
            <person name="Justice N.B."/>
            <person name="Norman A."/>
            <person name="Brown C.T."/>
            <person name="Singh A."/>
            <person name="Thomas B.C."/>
            <person name="Banfield J.F."/>
        </authorList>
    </citation>
    <scope>NUCLEOTIDE SEQUENCE [LARGE SCALE GENOMIC DNA]</scope>
    <source>
        <strain evidence="2">AMDSBA1</strain>
    </source>
</reference>
<evidence type="ECO:0000313" key="2">
    <source>
        <dbReference type="EMBL" id="PSR30457.1"/>
    </source>
</evidence>
<protein>
    <submittedName>
        <fullName evidence="2">Uncharacterized protein</fullName>
    </submittedName>
</protein>